<organism evidence="3 4">
    <name type="scientific">Trichuris muris</name>
    <name type="common">Mouse whipworm</name>
    <dbReference type="NCBI Taxonomy" id="70415"/>
    <lineage>
        <taxon>Eukaryota</taxon>
        <taxon>Metazoa</taxon>
        <taxon>Ecdysozoa</taxon>
        <taxon>Nematoda</taxon>
        <taxon>Enoplea</taxon>
        <taxon>Dorylaimia</taxon>
        <taxon>Trichinellida</taxon>
        <taxon>Trichuridae</taxon>
        <taxon>Trichuris</taxon>
    </lineage>
</organism>
<name>A0A5S6QJ54_TRIMR</name>
<dbReference type="PANTHER" id="PTHR13237:SF9">
    <property type="entry name" value="NEUROGUIDIN"/>
    <property type="match status" value="1"/>
</dbReference>
<feature type="region of interest" description="Disordered" evidence="2">
    <location>
        <begin position="130"/>
        <end position="169"/>
    </location>
</feature>
<comment type="similarity">
    <text evidence="1">Belongs to the SAS10 family.</text>
</comment>
<feature type="region of interest" description="Disordered" evidence="2">
    <location>
        <begin position="271"/>
        <end position="298"/>
    </location>
</feature>
<dbReference type="PANTHER" id="PTHR13237">
    <property type="entry name" value="SOMETHING ABOUT SILENCING PROTEIN 10-RELATED"/>
    <property type="match status" value="1"/>
</dbReference>
<dbReference type="GO" id="GO:0000462">
    <property type="term" value="P:maturation of SSU-rRNA from tricistronic rRNA transcript (SSU-rRNA, 5.8S rRNA, LSU-rRNA)"/>
    <property type="evidence" value="ECO:0007669"/>
    <property type="project" value="TreeGrafter"/>
</dbReference>
<evidence type="ECO:0000256" key="1">
    <source>
        <dbReference type="ARBA" id="ARBA00010979"/>
    </source>
</evidence>
<keyword evidence="3" id="KW-1185">Reference proteome</keyword>
<evidence type="ECO:0000313" key="4">
    <source>
        <dbReference type="WBParaSite" id="TMUE_2000007200.1"/>
    </source>
</evidence>
<feature type="compositionally biased region" description="Acidic residues" evidence="2">
    <location>
        <begin position="144"/>
        <end position="158"/>
    </location>
</feature>
<dbReference type="GO" id="GO:0032040">
    <property type="term" value="C:small-subunit processome"/>
    <property type="evidence" value="ECO:0007669"/>
    <property type="project" value="TreeGrafter"/>
</dbReference>
<dbReference type="InterPro" id="IPR007146">
    <property type="entry name" value="Sas10/Utp3/C1D"/>
</dbReference>
<evidence type="ECO:0000256" key="2">
    <source>
        <dbReference type="SAM" id="MobiDB-lite"/>
    </source>
</evidence>
<reference evidence="4" key="1">
    <citation type="submission" date="2019-12" db="UniProtKB">
        <authorList>
            <consortium name="WormBaseParasite"/>
        </authorList>
    </citation>
    <scope>IDENTIFICATION</scope>
</reference>
<dbReference type="STRING" id="70415.A0A5S6QJ54"/>
<dbReference type="AlphaFoldDB" id="A0A5S6QJ54"/>
<dbReference type="Proteomes" id="UP000046395">
    <property type="component" value="Unassembled WGS sequence"/>
</dbReference>
<protein>
    <submittedName>
        <fullName evidence="4">Sas10 C-terminal domain-containing protein</fullName>
    </submittedName>
</protein>
<accession>A0A5S6QJ54</accession>
<dbReference type="Pfam" id="PF04000">
    <property type="entry name" value="Sas10_Utp3"/>
    <property type="match status" value="1"/>
</dbReference>
<proteinExistence type="inferred from homology"/>
<sequence>MYWQAVWQEMIDTDVRRFEELLGAITDAAYGVGEYVKKVSSALNTETDPSKGISLLEVKVHTQLSYLNNLALLVLKKVNGKAIGHDAVVDRLAELRIVSERMRSVEQKLSYQIEKLIQSLSSDITVAGARDPLSFKPHPQGMNEDSDEVDSESEDEEGRAERSTANRKYVPPKLMATPYTEPKDRAAEKLRRRIMNTGMLQDLQKQYSQAPEEIRDNQSLMKHREILEKQRETEYEEEHYIRVRQSKRNANNSSHAQDSLARAFDFAGYFASSSGTQRKRKRASRKGKRSRKKRNTKR</sequence>
<dbReference type="WBParaSite" id="TMUE_2000007200.1">
    <property type="protein sequence ID" value="TMUE_2000007200.1"/>
    <property type="gene ID" value="WBGene00299816"/>
</dbReference>
<feature type="compositionally biased region" description="Basic residues" evidence="2">
    <location>
        <begin position="277"/>
        <end position="298"/>
    </location>
</feature>
<evidence type="ECO:0000313" key="3">
    <source>
        <dbReference type="Proteomes" id="UP000046395"/>
    </source>
</evidence>